<name>A0A975G2K1_9CAUL</name>
<feature type="chain" id="PRO_5037563636" evidence="1">
    <location>
        <begin position="22"/>
        <end position="148"/>
    </location>
</feature>
<dbReference type="Proteomes" id="UP000676409">
    <property type="component" value="Chromosome"/>
</dbReference>
<accession>A0A975G2K1</accession>
<dbReference type="RefSeq" id="WP_211939476.1">
    <property type="nucleotide sequence ID" value="NZ_CP073078.1"/>
</dbReference>
<reference evidence="2" key="1">
    <citation type="submission" date="2021-04" db="EMBL/GenBank/DDBJ databases">
        <title>The complete genome sequence of Caulobacter sp. S6.</title>
        <authorList>
            <person name="Tang Y."/>
            <person name="Ouyang W."/>
            <person name="Liu Q."/>
            <person name="Huang B."/>
            <person name="Guo Z."/>
            <person name="Lei P."/>
        </authorList>
    </citation>
    <scope>NUCLEOTIDE SEQUENCE</scope>
    <source>
        <strain evidence="2">S6</strain>
    </source>
</reference>
<gene>
    <name evidence="2" type="ORF">KCG34_05965</name>
</gene>
<keyword evidence="1" id="KW-0732">Signal</keyword>
<organism evidence="2 3">
    <name type="scientific">Phenylobacterium montanum</name>
    <dbReference type="NCBI Taxonomy" id="2823693"/>
    <lineage>
        <taxon>Bacteria</taxon>
        <taxon>Pseudomonadati</taxon>
        <taxon>Pseudomonadota</taxon>
        <taxon>Alphaproteobacteria</taxon>
        <taxon>Caulobacterales</taxon>
        <taxon>Caulobacteraceae</taxon>
        <taxon>Phenylobacterium</taxon>
    </lineage>
</organism>
<evidence type="ECO:0000256" key="1">
    <source>
        <dbReference type="SAM" id="SignalP"/>
    </source>
</evidence>
<dbReference type="AlphaFoldDB" id="A0A975G2K1"/>
<feature type="signal peptide" evidence="1">
    <location>
        <begin position="1"/>
        <end position="21"/>
    </location>
</feature>
<dbReference type="PROSITE" id="PS51257">
    <property type="entry name" value="PROKAR_LIPOPROTEIN"/>
    <property type="match status" value="1"/>
</dbReference>
<proteinExistence type="predicted"/>
<sequence length="148" mass="15566">MPLSLFRLLVAALASISTVHASSSCKYSMHATSPGDRVLAGLREAVSQGPSGDYARAGDAGGRVSVAPEAKPAESERQGYVVGVVTRGRFILKEDGKPPRVLGLGETFFEPADAPGLRLDSASPSASARMVGVYLPKAFAHRARRERS</sequence>
<protein>
    <submittedName>
        <fullName evidence="2">Uncharacterized protein</fullName>
    </submittedName>
</protein>
<evidence type="ECO:0000313" key="3">
    <source>
        <dbReference type="Proteomes" id="UP000676409"/>
    </source>
</evidence>
<evidence type="ECO:0000313" key="2">
    <source>
        <dbReference type="EMBL" id="QUD89424.1"/>
    </source>
</evidence>
<keyword evidence="3" id="KW-1185">Reference proteome</keyword>
<dbReference type="KEGG" id="caul:KCG34_05965"/>
<dbReference type="EMBL" id="CP073078">
    <property type="protein sequence ID" value="QUD89424.1"/>
    <property type="molecule type" value="Genomic_DNA"/>
</dbReference>